<dbReference type="InterPro" id="IPR034704">
    <property type="entry name" value="Ribosomal_bL28/bL31-like_sf"/>
</dbReference>
<dbReference type="InterPro" id="IPR027493">
    <property type="entry name" value="Ribosomal_bL31_B"/>
</dbReference>
<gene>
    <name evidence="6" type="primary">rpmE</name>
    <name evidence="5" type="synonym">rpmE2</name>
    <name evidence="6" type="ORF">BACCOPRO_02090</name>
</gene>
<proteinExistence type="inferred from homology"/>
<dbReference type="GO" id="GO:0003735">
    <property type="term" value="F:structural constituent of ribosome"/>
    <property type="evidence" value="ECO:0007669"/>
    <property type="project" value="InterPro"/>
</dbReference>
<dbReference type="SUPFAM" id="SSF143800">
    <property type="entry name" value="L28p-like"/>
    <property type="match status" value="1"/>
</dbReference>
<organism evidence="6 7">
    <name type="scientific">Phocaeicola coprophilus DSM 18228 = JCM 13818</name>
    <dbReference type="NCBI Taxonomy" id="547042"/>
    <lineage>
        <taxon>Bacteria</taxon>
        <taxon>Pseudomonadati</taxon>
        <taxon>Bacteroidota</taxon>
        <taxon>Bacteroidia</taxon>
        <taxon>Bacteroidales</taxon>
        <taxon>Bacteroidaceae</taxon>
        <taxon>Phocaeicola</taxon>
    </lineage>
</organism>
<dbReference type="PANTHER" id="PTHR33280">
    <property type="entry name" value="50S RIBOSOMAL PROTEIN L31, CHLOROPLASTIC"/>
    <property type="match status" value="1"/>
</dbReference>
<dbReference type="AlphaFoldDB" id="S0F928"/>
<dbReference type="eggNOG" id="COG0254">
    <property type="taxonomic scope" value="Bacteria"/>
</dbReference>
<dbReference type="Gene3D" id="4.10.830.30">
    <property type="entry name" value="Ribosomal protein L31"/>
    <property type="match status" value="1"/>
</dbReference>
<keyword evidence="4 5" id="KW-0687">Ribonucleoprotein</keyword>
<evidence type="ECO:0000256" key="1">
    <source>
        <dbReference type="ARBA" id="ARBA00008196"/>
    </source>
</evidence>
<comment type="subunit">
    <text evidence="2 5">Part of the 50S ribosomal subunit.</text>
</comment>
<dbReference type="PANTHER" id="PTHR33280:SF1">
    <property type="entry name" value="LARGE RIBOSOMAL SUBUNIT PROTEIN BL31C"/>
    <property type="match status" value="1"/>
</dbReference>
<dbReference type="HAMAP" id="MF_00502">
    <property type="entry name" value="Ribosomal_bL31_2"/>
    <property type="match status" value="1"/>
</dbReference>
<dbReference type="NCBIfam" id="TIGR00105">
    <property type="entry name" value="L31"/>
    <property type="match status" value="1"/>
</dbReference>
<dbReference type="PRINTS" id="PR01249">
    <property type="entry name" value="RIBOSOMALL31"/>
</dbReference>
<evidence type="ECO:0000256" key="4">
    <source>
        <dbReference type="ARBA" id="ARBA00023274"/>
    </source>
</evidence>
<comment type="caution">
    <text evidence="6">The sequence shown here is derived from an EMBL/GenBank/DDBJ whole genome shotgun (WGS) entry which is preliminary data.</text>
</comment>
<evidence type="ECO:0000256" key="5">
    <source>
        <dbReference type="HAMAP-Rule" id="MF_00502"/>
    </source>
</evidence>
<dbReference type="HOGENOM" id="CLU_1700679_0_0_10"/>
<dbReference type="NCBIfam" id="NF002462">
    <property type="entry name" value="PRK01678.1"/>
    <property type="match status" value="1"/>
</dbReference>
<keyword evidence="3 5" id="KW-0689">Ribosomal protein</keyword>
<dbReference type="PROSITE" id="PS01143">
    <property type="entry name" value="RIBOSOMAL_L31"/>
    <property type="match status" value="1"/>
</dbReference>
<evidence type="ECO:0000313" key="6">
    <source>
        <dbReference type="EMBL" id="EEF76585.1"/>
    </source>
</evidence>
<protein>
    <recommendedName>
        <fullName evidence="5">Large ribosomal subunit protein bL31B</fullName>
    </recommendedName>
</protein>
<dbReference type="InterPro" id="IPR042105">
    <property type="entry name" value="Ribosomal_bL31_sf"/>
</dbReference>
<dbReference type="InterPro" id="IPR002150">
    <property type="entry name" value="Ribosomal_bL31"/>
</dbReference>
<name>S0F928_9BACT</name>
<sequence length="154" mass="17876">MPRIKTISAPSSDSVLSRFPISSYRKERKKQKILFAFQIKALSLQPEIDHYTFLCYHNIVKNNNNKKVYTEMKKGIHPENYRPVVFKDMSNGDMFLSRSTCATKDTVEFEGETYPCVKLEISSSSHPFYTGKSKLVDTAGRVDKFMSRYNRIKK</sequence>
<comment type="similarity">
    <text evidence="1 5">Belongs to the bacterial ribosomal protein bL31 family. Type B subfamily.</text>
</comment>
<dbReference type="GO" id="GO:0005840">
    <property type="term" value="C:ribosome"/>
    <property type="evidence" value="ECO:0007669"/>
    <property type="project" value="UniProtKB-KW"/>
</dbReference>
<dbReference type="Pfam" id="PF01197">
    <property type="entry name" value="Ribosomal_L31"/>
    <property type="match status" value="1"/>
</dbReference>
<dbReference type="STRING" id="547042.BACCOPRO_02090"/>
<dbReference type="GO" id="GO:0006412">
    <property type="term" value="P:translation"/>
    <property type="evidence" value="ECO:0007669"/>
    <property type="project" value="UniProtKB-UniRule"/>
</dbReference>
<dbReference type="EMBL" id="ACBW01000146">
    <property type="protein sequence ID" value="EEF76585.1"/>
    <property type="molecule type" value="Genomic_DNA"/>
</dbReference>
<dbReference type="Proteomes" id="UP000014073">
    <property type="component" value="Unassembled WGS sequence"/>
</dbReference>
<evidence type="ECO:0000256" key="3">
    <source>
        <dbReference type="ARBA" id="ARBA00022980"/>
    </source>
</evidence>
<keyword evidence="7" id="KW-1185">Reference proteome</keyword>
<evidence type="ECO:0000313" key="7">
    <source>
        <dbReference type="Proteomes" id="UP000014073"/>
    </source>
</evidence>
<reference evidence="6 7" key="1">
    <citation type="submission" date="2008-12" db="EMBL/GenBank/DDBJ databases">
        <authorList>
            <person name="Fulton L."/>
            <person name="Clifton S."/>
            <person name="Fulton B."/>
            <person name="Xu J."/>
            <person name="Minx P."/>
            <person name="Pepin K.H."/>
            <person name="Johnson M."/>
            <person name="Bhonagiri V."/>
            <person name="Nash W.E."/>
            <person name="Mardis E.R."/>
            <person name="Wilson R.K."/>
        </authorList>
    </citation>
    <scope>NUCLEOTIDE SEQUENCE [LARGE SCALE GENOMIC DNA]</scope>
    <source>
        <strain evidence="6 7">DSM 18228</strain>
    </source>
</reference>
<accession>S0F928</accession>
<dbReference type="GO" id="GO:1990904">
    <property type="term" value="C:ribonucleoprotein complex"/>
    <property type="evidence" value="ECO:0007669"/>
    <property type="project" value="UniProtKB-KW"/>
</dbReference>
<evidence type="ECO:0000256" key="2">
    <source>
        <dbReference type="ARBA" id="ARBA00011838"/>
    </source>
</evidence>